<organism evidence="1 2">
    <name type="scientific">Caerostris darwini</name>
    <dbReference type="NCBI Taxonomy" id="1538125"/>
    <lineage>
        <taxon>Eukaryota</taxon>
        <taxon>Metazoa</taxon>
        <taxon>Ecdysozoa</taxon>
        <taxon>Arthropoda</taxon>
        <taxon>Chelicerata</taxon>
        <taxon>Arachnida</taxon>
        <taxon>Araneae</taxon>
        <taxon>Araneomorphae</taxon>
        <taxon>Entelegynae</taxon>
        <taxon>Araneoidea</taxon>
        <taxon>Araneidae</taxon>
        <taxon>Caerostris</taxon>
    </lineage>
</organism>
<dbReference type="Proteomes" id="UP001054837">
    <property type="component" value="Unassembled WGS sequence"/>
</dbReference>
<protein>
    <submittedName>
        <fullName evidence="1">Uncharacterized protein</fullName>
    </submittedName>
</protein>
<evidence type="ECO:0000313" key="1">
    <source>
        <dbReference type="EMBL" id="GIY70487.1"/>
    </source>
</evidence>
<keyword evidence="2" id="KW-1185">Reference proteome</keyword>
<accession>A0AAV4VJK6</accession>
<evidence type="ECO:0000313" key="2">
    <source>
        <dbReference type="Proteomes" id="UP001054837"/>
    </source>
</evidence>
<dbReference type="EMBL" id="BPLQ01013182">
    <property type="protein sequence ID" value="GIY70487.1"/>
    <property type="molecule type" value="Genomic_DNA"/>
</dbReference>
<name>A0AAV4VJK6_9ARAC</name>
<reference evidence="1 2" key="1">
    <citation type="submission" date="2021-06" db="EMBL/GenBank/DDBJ databases">
        <title>Caerostris darwini draft genome.</title>
        <authorList>
            <person name="Kono N."/>
            <person name="Arakawa K."/>
        </authorList>
    </citation>
    <scope>NUCLEOTIDE SEQUENCE [LARGE SCALE GENOMIC DNA]</scope>
</reference>
<dbReference type="AlphaFoldDB" id="A0AAV4VJK6"/>
<gene>
    <name evidence="1" type="ORF">CDAR_492001</name>
</gene>
<sequence length="101" mass="11050">MHRAIEHEPNQQVIENGTDFFFGGRAVFYFSGEAVVTVVTSLSTDKQSGFGGAPRRACEMKEKGDALPVRSGKQHVFPSGAVNGRISAVERLPDDHDHRLP</sequence>
<proteinExistence type="predicted"/>
<comment type="caution">
    <text evidence="1">The sequence shown here is derived from an EMBL/GenBank/DDBJ whole genome shotgun (WGS) entry which is preliminary data.</text>
</comment>